<organism evidence="1 2">
    <name type="scientific">Larkinella humicola</name>
    <dbReference type="NCBI Taxonomy" id="2607654"/>
    <lineage>
        <taxon>Bacteria</taxon>
        <taxon>Pseudomonadati</taxon>
        <taxon>Bacteroidota</taxon>
        <taxon>Cytophagia</taxon>
        <taxon>Cytophagales</taxon>
        <taxon>Spirosomataceae</taxon>
        <taxon>Larkinella</taxon>
    </lineage>
</organism>
<accession>A0A5N1J3V4</accession>
<dbReference type="AlphaFoldDB" id="A0A5N1J3V4"/>
<comment type="caution">
    <text evidence="1">The sequence shown here is derived from an EMBL/GenBank/DDBJ whole genome shotgun (WGS) entry which is preliminary data.</text>
</comment>
<proteinExistence type="predicted"/>
<evidence type="ECO:0000313" key="1">
    <source>
        <dbReference type="EMBL" id="KAA9345380.1"/>
    </source>
</evidence>
<sequence>MGGAPNQAYKIRASCWDGIGKTELKSIQGLTVVKPGRDHQLKWRVLDDMEVGLVGDSITFTLAASEYTPPIGGWNDKTLTPEDQKAFLIMDLTSQINAYLNEVYNTAKIFRGYSDGAFTGQSALRNLDEQRKLLNAAYNTLLKNRRTFELTIQRLWRDEAKTAVAETFFTTFLDKMHREHILPLNDDVLPKMYDYNTFGNKYYRNKQLLKKIQTRAQVLTDPLLAHEIETARKDAWNLYSVSLKQ</sequence>
<name>A0A5N1J3V4_9BACT</name>
<reference evidence="1 2" key="1">
    <citation type="submission" date="2019-09" db="EMBL/GenBank/DDBJ databases">
        <title>Genome Sequence of Larkinella sp MA1.</title>
        <authorList>
            <person name="Srinivasan S."/>
        </authorList>
    </citation>
    <scope>NUCLEOTIDE SEQUENCE [LARGE SCALE GENOMIC DNA]</scope>
    <source>
        <strain evidence="1 2">MA1</strain>
    </source>
</reference>
<keyword evidence="2" id="KW-1185">Reference proteome</keyword>
<dbReference type="Proteomes" id="UP000326344">
    <property type="component" value="Unassembled WGS sequence"/>
</dbReference>
<protein>
    <submittedName>
        <fullName evidence="1">Uncharacterized protein</fullName>
    </submittedName>
</protein>
<gene>
    <name evidence="1" type="ORF">F0P93_29395</name>
</gene>
<evidence type="ECO:0000313" key="2">
    <source>
        <dbReference type="Proteomes" id="UP000326344"/>
    </source>
</evidence>
<dbReference type="EMBL" id="VTWS01000012">
    <property type="protein sequence ID" value="KAA9345380.1"/>
    <property type="molecule type" value="Genomic_DNA"/>
</dbReference>